<dbReference type="RefSeq" id="WP_100746223.1">
    <property type="nucleotide sequence ID" value="NZ_NPEF02000016.1"/>
</dbReference>
<evidence type="ECO:0000313" key="2">
    <source>
        <dbReference type="Proteomes" id="UP000232122"/>
    </source>
</evidence>
<evidence type="ECO:0000313" key="1">
    <source>
        <dbReference type="EMBL" id="MDV6236775.1"/>
    </source>
</evidence>
<dbReference type="Proteomes" id="UP000232122">
    <property type="component" value="Unassembled WGS sequence"/>
</dbReference>
<accession>A0AAE4QQF3</accession>
<comment type="caution">
    <text evidence="1">The sequence shown here is derived from an EMBL/GenBank/DDBJ whole genome shotgun (WGS) entry which is preliminary data.</text>
</comment>
<dbReference type="AlphaFoldDB" id="A0AAE4QQF3"/>
<name>A0AAE4QQF3_9LEPT</name>
<keyword evidence="2" id="KW-1185">Reference proteome</keyword>
<dbReference type="EMBL" id="NPEF02000016">
    <property type="protein sequence ID" value="MDV6236775.1"/>
    <property type="molecule type" value="Genomic_DNA"/>
</dbReference>
<proteinExistence type="predicted"/>
<gene>
    <name evidence="1" type="ORF">CH379_014195</name>
</gene>
<sequence>MEIHSEALNQIEARFRNYILILDFILRETRNELSENRAKRESWLEQHEDWKKNRLKEAEFRPVRIQFYSDNKSFAKLEPKSLKLRSFGIR</sequence>
<organism evidence="1 2">
    <name type="scientific">Leptospira ellisii</name>
    <dbReference type="NCBI Taxonomy" id="2023197"/>
    <lineage>
        <taxon>Bacteria</taxon>
        <taxon>Pseudomonadati</taxon>
        <taxon>Spirochaetota</taxon>
        <taxon>Spirochaetia</taxon>
        <taxon>Leptospirales</taxon>
        <taxon>Leptospiraceae</taxon>
        <taxon>Leptospira</taxon>
    </lineage>
</organism>
<protein>
    <submittedName>
        <fullName evidence="1">Uncharacterized protein</fullName>
    </submittedName>
</protein>
<reference evidence="1 2" key="1">
    <citation type="journal article" date="2018" name="Microb. Genom.">
        <title>Deciphering the unexplored Leptospira diversity from soils uncovers genomic evolution to virulence.</title>
        <authorList>
            <person name="Thibeaux R."/>
            <person name="Iraola G."/>
            <person name="Ferres I."/>
            <person name="Bierque E."/>
            <person name="Girault D."/>
            <person name="Soupe-Gilbert M.E."/>
            <person name="Picardeau M."/>
            <person name="Goarant C."/>
        </authorList>
    </citation>
    <scope>NUCLEOTIDE SEQUENCE [LARGE SCALE GENOMIC DNA]</scope>
    <source>
        <strain evidence="1 2">ATI7-C-A5</strain>
    </source>
</reference>